<evidence type="ECO:0000313" key="1">
    <source>
        <dbReference type="EMBL" id="CAD8130861.1"/>
    </source>
</evidence>
<dbReference type="EMBL" id="CAJJDN010000338">
    <property type="protein sequence ID" value="CAD8130861.1"/>
    <property type="molecule type" value="Genomic_DNA"/>
</dbReference>
<name>A0A8S1RQ20_9CILI</name>
<gene>
    <name evidence="1" type="ORF">PSON_ATCC_30995.1.T3380007</name>
</gene>
<organism evidence="1 2">
    <name type="scientific">Paramecium sonneborni</name>
    <dbReference type="NCBI Taxonomy" id="65129"/>
    <lineage>
        <taxon>Eukaryota</taxon>
        <taxon>Sar</taxon>
        <taxon>Alveolata</taxon>
        <taxon>Ciliophora</taxon>
        <taxon>Intramacronucleata</taxon>
        <taxon>Oligohymenophorea</taxon>
        <taxon>Peniculida</taxon>
        <taxon>Parameciidae</taxon>
        <taxon>Paramecium</taxon>
    </lineage>
</organism>
<dbReference type="Proteomes" id="UP000692954">
    <property type="component" value="Unassembled WGS sequence"/>
</dbReference>
<comment type="caution">
    <text evidence="1">The sequence shown here is derived from an EMBL/GenBank/DDBJ whole genome shotgun (WGS) entry which is preliminary data.</text>
</comment>
<evidence type="ECO:0000313" key="2">
    <source>
        <dbReference type="Proteomes" id="UP000692954"/>
    </source>
</evidence>
<protein>
    <submittedName>
        <fullName evidence="1">Uncharacterized protein</fullName>
    </submittedName>
</protein>
<accession>A0A8S1RQ20</accession>
<dbReference type="AlphaFoldDB" id="A0A8S1RQ20"/>
<sequence>MKTFLKELKEKIRTKTFIYMYNKSLMNMNKKVLQYTENLVVYFGQSMQFKYQDLQFNLLIQWMMINMILANSFNHKEEQKNKFNSQISNQKIWERIQLTSTI</sequence>
<proteinExistence type="predicted"/>
<keyword evidence="2" id="KW-1185">Reference proteome</keyword>
<reference evidence="1" key="1">
    <citation type="submission" date="2021-01" db="EMBL/GenBank/DDBJ databases">
        <authorList>
            <consortium name="Genoscope - CEA"/>
            <person name="William W."/>
        </authorList>
    </citation>
    <scope>NUCLEOTIDE SEQUENCE</scope>
</reference>